<keyword evidence="1" id="KW-0597">Phosphoprotein</keyword>
<dbReference type="Gene3D" id="2.130.10.10">
    <property type="entry name" value="YVTN repeat-like/Quinoprotein amine dehydrogenase"/>
    <property type="match status" value="3"/>
</dbReference>
<dbReference type="SUPFAM" id="SSF63829">
    <property type="entry name" value="Calcium-dependent phosphotriesterase"/>
    <property type="match status" value="1"/>
</dbReference>
<dbReference type="SMART" id="SM00421">
    <property type="entry name" value="HTH_LUXR"/>
    <property type="match status" value="1"/>
</dbReference>
<keyword evidence="3" id="KW-0472">Membrane</keyword>
<dbReference type="RefSeq" id="WP_234866139.1">
    <property type="nucleotide sequence ID" value="NZ_JAKEVY010000003.1"/>
</dbReference>
<keyword evidence="7" id="KW-1185">Reference proteome</keyword>
<dbReference type="InterPro" id="IPR011123">
    <property type="entry name" value="Y_Y_Y"/>
</dbReference>
<dbReference type="Pfam" id="PF07495">
    <property type="entry name" value="Y_Y_Y"/>
    <property type="match status" value="1"/>
</dbReference>
<dbReference type="InterPro" id="IPR013783">
    <property type="entry name" value="Ig-like_fold"/>
</dbReference>
<evidence type="ECO:0000313" key="6">
    <source>
        <dbReference type="EMBL" id="MCF1715184.1"/>
    </source>
</evidence>
<dbReference type="PANTHER" id="PTHR43547">
    <property type="entry name" value="TWO-COMPONENT HISTIDINE KINASE"/>
    <property type="match status" value="1"/>
</dbReference>
<sequence>MMKKCWWLLGLFFTAKAWSQNTIGLPRIINYTKTDFRGGAQTWDIRQDSAGRIYFANNEGLLTFDGRFWKDYALPNKTILRSLALDENKVYVGGQGELGYFSPGKGGQLAYHSLLAELPADQRTFADIWDIEIWGSAVFFRALDRIIEWQNGKARVFKAQSEWVWLKKMGTRLFAQDVVHGLFEWREDQWQPVKGNQLVQLKPINGMLQAGADSILMLTVREGGYWLVRDSIHTATAFPKSFFPSDVNAVSALNQQEFMVGTNSSGAFVLDYKGRIIQQLGRKEGLQNNNILCALIDRDGNLWTGLNNGISFIAYNAAVKYIHPNVENELSGFGARILDSRLYLGSSDGAYVVNLDTSRQDLSFSRGEFRLIPGSSGQVWRLDEVNQQVLMAHNSGTYRLTPQQAEKIASEPAWIFQPLSPVLPSSEILVGNYTGLKRLTYKDGQFKNEGNLSGLYESLRFLTIDNDGTIWASHPYRGIYKIELSGDRTRYDARLYTAKDGLPSDLGNHVFRVQNRVVFATEKGVYEFDATSGRFVKSAFLGNVLGEMEIRYLKDDIQGNIWFVSGKRMGVLLKEDGGGFLEPVYFPELTGQILSGFEQVYTYDPRNVFIASEKGLIHLNLEKYQANRVPLTVQLGQVSALGNRDSILYGGFGNWEAPNLNSHFSAFRFEFSAPYYGLSNTIEYSYKLEGFDADWSEWSVRTEKDYTNLTSGSYVFKVKARTNLGRESEPVAYRFTVLPPWYKSIYAYLLYAGLIVLLVLALIRWQRNKLRQQQLKFEEQQRQLEILHQLEIEQNEKAIIQLQKEKLENEVKYKNKELADAALHLVERTDALARVKEELQKLYKSSEQDASLKKALQLVNDIERNNENWDRFAVRFDEINNDFLKKIKGLYPQLTSTDLKLCAYLQLNMSSKEIAQLMNISLRGVEISRYRLRKKLQLPTEKSFVEFFAELT</sequence>
<feature type="chain" id="PRO_5046387531" description="HTH luxR-type domain-containing protein" evidence="4">
    <location>
        <begin position="20"/>
        <end position="952"/>
    </location>
</feature>
<feature type="signal peptide" evidence="4">
    <location>
        <begin position="1"/>
        <end position="19"/>
    </location>
</feature>
<protein>
    <recommendedName>
        <fullName evidence="5">HTH luxR-type domain-containing protein</fullName>
    </recommendedName>
</protein>
<feature type="coiled-coil region" evidence="2">
    <location>
        <begin position="770"/>
        <end position="824"/>
    </location>
</feature>
<accession>A0ABS9BHJ8</accession>
<dbReference type="EMBL" id="JAKEVY010000003">
    <property type="protein sequence ID" value="MCF1715184.1"/>
    <property type="molecule type" value="Genomic_DNA"/>
</dbReference>
<reference evidence="6 7" key="1">
    <citation type="submission" date="2022-01" db="EMBL/GenBank/DDBJ databases">
        <title>Flavihumibacter sp. nov., isolated from sediment of a river.</title>
        <authorList>
            <person name="Liu H."/>
        </authorList>
    </citation>
    <scope>NUCLEOTIDE SEQUENCE [LARGE SCALE GENOMIC DNA]</scope>
    <source>
        <strain evidence="6 7">RY-1</strain>
    </source>
</reference>
<dbReference type="Gene3D" id="1.10.10.10">
    <property type="entry name" value="Winged helix-like DNA-binding domain superfamily/Winged helix DNA-binding domain"/>
    <property type="match status" value="1"/>
</dbReference>
<keyword evidence="3" id="KW-0812">Transmembrane</keyword>
<keyword evidence="2" id="KW-0175">Coiled coil</keyword>
<gene>
    <name evidence="6" type="ORF">L0U88_11160</name>
</gene>
<dbReference type="InterPro" id="IPR011110">
    <property type="entry name" value="Reg_prop"/>
</dbReference>
<evidence type="ECO:0000256" key="4">
    <source>
        <dbReference type="SAM" id="SignalP"/>
    </source>
</evidence>
<organism evidence="6 7">
    <name type="scientific">Flavihumibacter fluminis</name>
    <dbReference type="NCBI Taxonomy" id="2909236"/>
    <lineage>
        <taxon>Bacteria</taxon>
        <taxon>Pseudomonadati</taxon>
        <taxon>Bacteroidota</taxon>
        <taxon>Chitinophagia</taxon>
        <taxon>Chitinophagales</taxon>
        <taxon>Chitinophagaceae</taxon>
        <taxon>Flavihumibacter</taxon>
    </lineage>
</organism>
<evidence type="ECO:0000259" key="5">
    <source>
        <dbReference type="SMART" id="SM00421"/>
    </source>
</evidence>
<evidence type="ECO:0000256" key="1">
    <source>
        <dbReference type="ARBA" id="ARBA00022553"/>
    </source>
</evidence>
<evidence type="ECO:0000313" key="7">
    <source>
        <dbReference type="Proteomes" id="UP001200145"/>
    </source>
</evidence>
<keyword evidence="4" id="KW-0732">Signal</keyword>
<dbReference type="Gene3D" id="2.60.40.10">
    <property type="entry name" value="Immunoglobulins"/>
    <property type="match status" value="1"/>
</dbReference>
<dbReference type="InterPro" id="IPR000792">
    <property type="entry name" value="Tscrpt_reg_LuxR_C"/>
</dbReference>
<keyword evidence="3" id="KW-1133">Transmembrane helix</keyword>
<evidence type="ECO:0000256" key="2">
    <source>
        <dbReference type="SAM" id="Coils"/>
    </source>
</evidence>
<dbReference type="PANTHER" id="PTHR43547:SF2">
    <property type="entry name" value="HYBRID SIGNAL TRANSDUCTION HISTIDINE KINASE C"/>
    <property type="match status" value="1"/>
</dbReference>
<name>A0ABS9BHJ8_9BACT</name>
<dbReference type="InterPro" id="IPR015943">
    <property type="entry name" value="WD40/YVTN_repeat-like_dom_sf"/>
</dbReference>
<dbReference type="InterPro" id="IPR016032">
    <property type="entry name" value="Sig_transdc_resp-reg_C-effctor"/>
</dbReference>
<dbReference type="Proteomes" id="UP001200145">
    <property type="component" value="Unassembled WGS sequence"/>
</dbReference>
<evidence type="ECO:0000256" key="3">
    <source>
        <dbReference type="SAM" id="Phobius"/>
    </source>
</evidence>
<comment type="caution">
    <text evidence="6">The sequence shown here is derived from an EMBL/GenBank/DDBJ whole genome shotgun (WGS) entry which is preliminary data.</text>
</comment>
<feature type="transmembrane region" description="Helical" evidence="3">
    <location>
        <begin position="745"/>
        <end position="763"/>
    </location>
</feature>
<dbReference type="Pfam" id="PF07494">
    <property type="entry name" value="Reg_prop"/>
    <property type="match status" value="1"/>
</dbReference>
<proteinExistence type="predicted"/>
<feature type="domain" description="HTH luxR-type" evidence="5">
    <location>
        <begin position="891"/>
        <end position="948"/>
    </location>
</feature>
<dbReference type="SUPFAM" id="SSF46894">
    <property type="entry name" value="C-terminal effector domain of the bipartite response regulators"/>
    <property type="match status" value="1"/>
</dbReference>
<dbReference type="InterPro" id="IPR036388">
    <property type="entry name" value="WH-like_DNA-bd_sf"/>
</dbReference>